<feature type="compositionally biased region" description="Polar residues" evidence="1">
    <location>
        <begin position="34"/>
        <end position="43"/>
    </location>
</feature>
<organism evidence="2 3">
    <name type="scientific">[Propionibacterium] namnetense SK182B-JCVI</name>
    <dbReference type="NCBI Taxonomy" id="1051006"/>
    <lineage>
        <taxon>Bacteria</taxon>
        <taxon>Bacillati</taxon>
        <taxon>Actinomycetota</taxon>
        <taxon>Actinomycetes</taxon>
        <taxon>Propionibacteriales</taxon>
        <taxon>Propionibacteriaceae</taxon>
        <taxon>Cutibacterium</taxon>
    </lineage>
</organism>
<proteinExistence type="predicted"/>
<comment type="caution">
    <text evidence="2">The sequence shown here is derived from an EMBL/GenBank/DDBJ whole genome shotgun (WGS) entry which is preliminary data.</text>
</comment>
<reference evidence="2 3" key="1">
    <citation type="submission" date="2011-07" db="EMBL/GenBank/DDBJ databases">
        <title>Genome Sequence of Propionibacterium acnes SK182B-JCVI.</title>
        <authorList>
            <person name="Durkin A.S."/>
            <person name="Madupu R."/>
            <person name="Hostetler J."/>
            <person name="Radune D."/>
            <person name="Torralba M."/>
            <person name="Methe B."/>
            <person name="Sutton G."/>
            <person name="Strausberg R.L."/>
            <person name="Nelson K.E."/>
        </authorList>
    </citation>
    <scope>NUCLEOTIDE SEQUENCE [LARGE SCALE GENOMIC DNA]</scope>
    <source>
        <strain evidence="2 3">SK182B-JCVI</strain>
    </source>
</reference>
<gene>
    <name evidence="2" type="ORF">HMPREF1162_0820</name>
</gene>
<feature type="region of interest" description="Disordered" evidence="1">
    <location>
        <begin position="20"/>
        <end position="54"/>
    </location>
</feature>
<evidence type="ECO:0000313" key="3">
    <source>
        <dbReference type="Proteomes" id="UP000007832"/>
    </source>
</evidence>
<sequence>MPMESVDKEAALVTSGNFSEDRAGFAHGGPADQVSRSGSSSGTVHLGRLQRAHS</sequence>
<dbReference type="Proteomes" id="UP000007832">
    <property type="component" value="Unassembled WGS sequence"/>
</dbReference>
<dbReference type="AlphaFoldDB" id="F9NVJ1"/>
<evidence type="ECO:0000256" key="1">
    <source>
        <dbReference type="SAM" id="MobiDB-lite"/>
    </source>
</evidence>
<name>F9NVJ1_9ACTN</name>
<dbReference type="PATRIC" id="fig|1051006.4.peg.1205"/>
<evidence type="ECO:0000313" key="2">
    <source>
        <dbReference type="EMBL" id="EGR97060.1"/>
    </source>
</evidence>
<accession>F9NVJ1</accession>
<protein>
    <submittedName>
        <fullName evidence="2">Uncharacterized protein</fullName>
    </submittedName>
</protein>
<dbReference type="RefSeq" id="WP_002549398.1">
    <property type="nucleotide sequence ID" value="NZ_AFUN01000032.1"/>
</dbReference>
<dbReference type="EMBL" id="AFUN01000032">
    <property type="protein sequence ID" value="EGR97060.1"/>
    <property type="molecule type" value="Genomic_DNA"/>
</dbReference>